<protein>
    <submittedName>
        <fullName evidence="1">6303_t:CDS:1</fullName>
    </submittedName>
</protein>
<feature type="non-terminal residue" evidence="1">
    <location>
        <position position="43"/>
    </location>
</feature>
<dbReference type="EMBL" id="CAJVPW010058928">
    <property type="protein sequence ID" value="CAG8778771.1"/>
    <property type="molecule type" value="Genomic_DNA"/>
</dbReference>
<accession>A0ACA9R6L5</accession>
<comment type="caution">
    <text evidence="1">The sequence shown here is derived from an EMBL/GenBank/DDBJ whole genome shotgun (WGS) entry which is preliminary data.</text>
</comment>
<organism evidence="1 2">
    <name type="scientific">Cetraspora pellucida</name>
    <dbReference type="NCBI Taxonomy" id="1433469"/>
    <lineage>
        <taxon>Eukaryota</taxon>
        <taxon>Fungi</taxon>
        <taxon>Fungi incertae sedis</taxon>
        <taxon>Mucoromycota</taxon>
        <taxon>Glomeromycotina</taxon>
        <taxon>Glomeromycetes</taxon>
        <taxon>Diversisporales</taxon>
        <taxon>Gigasporaceae</taxon>
        <taxon>Cetraspora</taxon>
    </lineage>
</organism>
<proteinExistence type="predicted"/>
<evidence type="ECO:0000313" key="2">
    <source>
        <dbReference type="Proteomes" id="UP000789366"/>
    </source>
</evidence>
<reference evidence="1" key="1">
    <citation type="submission" date="2021-06" db="EMBL/GenBank/DDBJ databases">
        <authorList>
            <person name="Kallberg Y."/>
            <person name="Tangrot J."/>
            <person name="Rosling A."/>
        </authorList>
    </citation>
    <scope>NUCLEOTIDE SEQUENCE</scope>
    <source>
        <strain evidence="1">28 12/20/2015</strain>
    </source>
</reference>
<sequence length="43" mass="5113">MFYGLVKSILYTILVKNNNGKYSIEKNDEINEDFSEIEFDQHI</sequence>
<dbReference type="Proteomes" id="UP000789366">
    <property type="component" value="Unassembled WGS sequence"/>
</dbReference>
<evidence type="ECO:0000313" key="1">
    <source>
        <dbReference type="EMBL" id="CAG8778771.1"/>
    </source>
</evidence>
<gene>
    <name evidence="1" type="ORF">SPELUC_LOCUS16248</name>
</gene>
<keyword evidence="2" id="KW-1185">Reference proteome</keyword>
<name>A0ACA9R6L5_9GLOM</name>